<dbReference type="AlphaFoldDB" id="F2UBU8"/>
<keyword evidence="6" id="KW-0503">Monooxygenase</keyword>
<accession>F2UBU8</accession>
<keyword evidence="4" id="KW-0560">Oxidoreductase</keyword>
<name>F2UBU8_SALR5</name>
<dbReference type="GO" id="GO:0004497">
    <property type="term" value="F:monooxygenase activity"/>
    <property type="evidence" value="ECO:0007669"/>
    <property type="project" value="UniProtKB-KW"/>
</dbReference>
<reference evidence="8" key="1">
    <citation type="submission" date="2009-08" db="EMBL/GenBank/DDBJ databases">
        <title>Annotation of Salpingoeca rosetta.</title>
        <authorList>
            <consortium name="The Broad Institute Genome Sequencing Platform"/>
            <person name="Russ C."/>
            <person name="Cuomo C."/>
            <person name="Burger G."/>
            <person name="Gray M.W."/>
            <person name="Holland P.W.H."/>
            <person name="King N."/>
            <person name="Lang F.B.F."/>
            <person name="Roger A.J."/>
            <person name="Ruiz-Trillo I."/>
            <person name="Young S.K."/>
            <person name="Zeng Q."/>
            <person name="Gargeya S."/>
            <person name="Alvarado L."/>
            <person name="Berlin A."/>
            <person name="Chapman S.B."/>
            <person name="Chen Z."/>
            <person name="Freedman E."/>
            <person name="Gellesch M."/>
            <person name="Goldberg J."/>
            <person name="Griggs A."/>
            <person name="Gujja S."/>
            <person name="Heilman E."/>
            <person name="Heiman D."/>
            <person name="Howarth C."/>
            <person name="Mehta T."/>
            <person name="Neiman D."/>
            <person name="Pearson M."/>
            <person name="Roberts A."/>
            <person name="Saif S."/>
            <person name="Shea T."/>
            <person name="Shenoy N."/>
            <person name="Sisk P."/>
            <person name="Stolte C."/>
            <person name="Sykes S."/>
            <person name="White J."/>
            <person name="Yandava C."/>
            <person name="Haas B."/>
            <person name="Nusbaum C."/>
            <person name="Birren B."/>
        </authorList>
    </citation>
    <scope>NUCLEOTIDE SEQUENCE [LARGE SCALE GENOMIC DNA]</scope>
    <source>
        <strain evidence="8">ATCC 50818</strain>
    </source>
</reference>
<evidence type="ECO:0000256" key="5">
    <source>
        <dbReference type="ARBA" id="ARBA00023004"/>
    </source>
</evidence>
<dbReference type="GO" id="GO:0016705">
    <property type="term" value="F:oxidoreductase activity, acting on paired donors, with incorporation or reduction of molecular oxygen"/>
    <property type="evidence" value="ECO:0007669"/>
    <property type="project" value="InterPro"/>
</dbReference>
<dbReference type="RefSeq" id="XP_004993527.1">
    <property type="nucleotide sequence ID" value="XM_004993470.1"/>
</dbReference>
<proteinExistence type="inferred from homology"/>
<feature type="binding site" description="axial binding residue" evidence="7">
    <location>
        <position position="197"/>
    </location>
    <ligand>
        <name>heme</name>
        <dbReference type="ChEBI" id="CHEBI:30413"/>
    </ligand>
    <ligandPart>
        <name>Fe</name>
        <dbReference type="ChEBI" id="CHEBI:18248"/>
    </ligandPart>
</feature>
<dbReference type="EMBL" id="GL832967">
    <property type="protein sequence ID" value="EGD73964.1"/>
    <property type="molecule type" value="Genomic_DNA"/>
</dbReference>
<keyword evidence="9" id="KW-1185">Reference proteome</keyword>
<comment type="similarity">
    <text evidence="1">Belongs to the cytochrome P450 family.</text>
</comment>
<evidence type="ECO:0000256" key="7">
    <source>
        <dbReference type="PIRSR" id="PIRSR602401-1"/>
    </source>
</evidence>
<dbReference type="GO" id="GO:0005506">
    <property type="term" value="F:iron ion binding"/>
    <property type="evidence" value="ECO:0007669"/>
    <property type="project" value="InterPro"/>
</dbReference>
<evidence type="ECO:0000256" key="3">
    <source>
        <dbReference type="ARBA" id="ARBA00022723"/>
    </source>
</evidence>
<dbReference type="InterPro" id="IPR001128">
    <property type="entry name" value="Cyt_P450"/>
</dbReference>
<dbReference type="GeneID" id="16074104"/>
<dbReference type="PANTHER" id="PTHR24291">
    <property type="entry name" value="CYTOCHROME P450 FAMILY 4"/>
    <property type="match status" value="1"/>
</dbReference>
<dbReference type="SUPFAM" id="SSF48264">
    <property type="entry name" value="Cytochrome P450"/>
    <property type="match status" value="1"/>
</dbReference>
<evidence type="ECO:0000313" key="8">
    <source>
        <dbReference type="EMBL" id="EGD73964.1"/>
    </source>
</evidence>
<gene>
    <name evidence="8" type="ORF">PTSG_05658</name>
</gene>
<dbReference type="eggNOG" id="KOG0157">
    <property type="taxonomic scope" value="Eukaryota"/>
</dbReference>
<evidence type="ECO:0000313" key="9">
    <source>
        <dbReference type="Proteomes" id="UP000007799"/>
    </source>
</evidence>
<dbReference type="KEGG" id="sre:PTSG_05658"/>
<dbReference type="OrthoDB" id="1470350at2759"/>
<dbReference type="PANTHER" id="PTHR24291:SF50">
    <property type="entry name" value="BIFUNCTIONAL ALBAFLAVENONE MONOOXYGENASE_TERPENE SYNTHASE"/>
    <property type="match status" value="1"/>
</dbReference>
<evidence type="ECO:0000256" key="1">
    <source>
        <dbReference type="ARBA" id="ARBA00010617"/>
    </source>
</evidence>
<keyword evidence="3 7" id="KW-0479">Metal-binding</keyword>
<dbReference type="InterPro" id="IPR036396">
    <property type="entry name" value="Cyt_P450_sf"/>
</dbReference>
<dbReference type="InParanoid" id="F2UBU8"/>
<dbReference type="GO" id="GO:0020037">
    <property type="term" value="F:heme binding"/>
    <property type="evidence" value="ECO:0007669"/>
    <property type="project" value="InterPro"/>
</dbReference>
<dbReference type="PRINTS" id="PR00463">
    <property type="entry name" value="EP450I"/>
</dbReference>
<evidence type="ECO:0000256" key="6">
    <source>
        <dbReference type="ARBA" id="ARBA00023033"/>
    </source>
</evidence>
<dbReference type="InterPro" id="IPR002401">
    <property type="entry name" value="Cyt_P450_E_grp-I"/>
</dbReference>
<protein>
    <recommendedName>
        <fullName evidence="10">Cytochrome P450</fullName>
    </recommendedName>
</protein>
<keyword evidence="2 7" id="KW-0349">Heme</keyword>
<comment type="cofactor">
    <cofactor evidence="7">
        <name>heme</name>
        <dbReference type="ChEBI" id="CHEBI:30413"/>
    </cofactor>
</comment>
<sequence length="250" mass="27818">MSGMAASLSGLSLQNAGGKAKEAWTGLVDTLRDGFTHRPVVTALKCAGALVAIKVAVDTTRYVAEQWSIGSALRSLPRATGSLPFLGHALRLNVESPWDVMETWIKSFNYNVMALDFFGKETLRYYTLVPVVTREAVEEDDLCGVRVPAGCKVFIHIKAVHNNPEVWEKPRTFMPERFEKEHDPCAFLPFIVGPRNCLGQHLALLEARIVMALMMLRFDFEPAQSNVGEKHGRTVPVCPKHGMWLNVKAR</sequence>
<dbReference type="Pfam" id="PF00067">
    <property type="entry name" value="p450"/>
    <property type="match status" value="1"/>
</dbReference>
<evidence type="ECO:0000256" key="4">
    <source>
        <dbReference type="ARBA" id="ARBA00023002"/>
    </source>
</evidence>
<dbReference type="Proteomes" id="UP000007799">
    <property type="component" value="Unassembled WGS sequence"/>
</dbReference>
<evidence type="ECO:0000256" key="2">
    <source>
        <dbReference type="ARBA" id="ARBA00022617"/>
    </source>
</evidence>
<keyword evidence="5 7" id="KW-0408">Iron</keyword>
<dbReference type="InterPro" id="IPR050196">
    <property type="entry name" value="Cytochrome_P450_Monoox"/>
</dbReference>
<dbReference type="Gene3D" id="1.10.630.10">
    <property type="entry name" value="Cytochrome P450"/>
    <property type="match status" value="1"/>
</dbReference>
<evidence type="ECO:0008006" key="10">
    <source>
        <dbReference type="Google" id="ProtNLM"/>
    </source>
</evidence>
<dbReference type="STRING" id="946362.F2UBU8"/>
<organism evidence="9">
    <name type="scientific">Salpingoeca rosetta (strain ATCC 50818 / BSB-021)</name>
    <dbReference type="NCBI Taxonomy" id="946362"/>
    <lineage>
        <taxon>Eukaryota</taxon>
        <taxon>Choanoflagellata</taxon>
        <taxon>Craspedida</taxon>
        <taxon>Salpingoecidae</taxon>
        <taxon>Salpingoeca</taxon>
    </lineage>
</organism>